<feature type="region of interest" description="Disordered" evidence="12">
    <location>
        <begin position="578"/>
        <end position="602"/>
    </location>
</feature>
<evidence type="ECO:0000256" key="12">
    <source>
        <dbReference type="SAM" id="MobiDB-lite"/>
    </source>
</evidence>
<keyword evidence="5 11" id="KW-0863">Zinc-finger</keyword>
<evidence type="ECO:0000256" key="7">
    <source>
        <dbReference type="ARBA" id="ARBA00023015"/>
    </source>
</evidence>
<keyword evidence="10" id="KW-0539">Nucleus</keyword>
<dbReference type="FunFam" id="3.30.160.60:FF:000075">
    <property type="entry name" value="Putative zinc finger protein 536"/>
    <property type="match status" value="1"/>
</dbReference>
<dbReference type="FunFam" id="3.30.160.60:FF:000615">
    <property type="entry name" value="Zinc finger protein 536"/>
    <property type="match status" value="1"/>
</dbReference>
<dbReference type="InterPro" id="IPR013087">
    <property type="entry name" value="Znf_C2H2_type"/>
</dbReference>
<evidence type="ECO:0000256" key="1">
    <source>
        <dbReference type="ARBA" id="ARBA00004123"/>
    </source>
</evidence>
<dbReference type="InParanoid" id="L5JUA6"/>
<evidence type="ECO:0000313" key="14">
    <source>
        <dbReference type="EMBL" id="ELK02880.1"/>
    </source>
</evidence>
<keyword evidence="3" id="KW-0479">Metal-binding</keyword>
<evidence type="ECO:0000256" key="2">
    <source>
        <dbReference type="ARBA" id="ARBA00006991"/>
    </source>
</evidence>
<dbReference type="SUPFAM" id="SSF57667">
    <property type="entry name" value="beta-beta-alpha zinc fingers"/>
    <property type="match status" value="2"/>
</dbReference>
<feature type="domain" description="C2H2-type" evidence="13">
    <location>
        <begin position="158"/>
        <end position="180"/>
    </location>
</feature>
<evidence type="ECO:0000259" key="13">
    <source>
        <dbReference type="PROSITE" id="PS50157"/>
    </source>
</evidence>
<dbReference type="eggNOG" id="KOG1721">
    <property type="taxonomic scope" value="Eukaryota"/>
</dbReference>
<evidence type="ECO:0000256" key="8">
    <source>
        <dbReference type="ARBA" id="ARBA00023125"/>
    </source>
</evidence>
<feature type="domain" description="C2H2-type" evidence="13">
    <location>
        <begin position="256"/>
        <end position="283"/>
    </location>
</feature>
<dbReference type="PROSITE" id="PS00028">
    <property type="entry name" value="ZINC_FINGER_C2H2_1"/>
    <property type="match status" value="3"/>
</dbReference>
<keyword evidence="15" id="KW-1185">Reference proteome</keyword>
<dbReference type="SMART" id="SM00355">
    <property type="entry name" value="ZnF_C2H2"/>
    <property type="match status" value="5"/>
</dbReference>
<proteinExistence type="inferred from homology"/>
<dbReference type="Gene3D" id="3.30.160.60">
    <property type="entry name" value="Classic Zinc Finger"/>
    <property type="match status" value="4"/>
</dbReference>
<dbReference type="GO" id="GO:0008270">
    <property type="term" value="F:zinc ion binding"/>
    <property type="evidence" value="ECO:0007669"/>
    <property type="project" value="UniProtKB-KW"/>
</dbReference>
<feature type="domain" description="C2H2-type" evidence="13">
    <location>
        <begin position="130"/>
        <end position="157"/>
    </location>
</feature>
<gene>
    <name evidence="14" type="ORF">PAL_GLEAN10003184</name>
</gene>
<comment type="subcellular location">
    <subcellularLocation>
        <location evidence="1">Nucleus</location>
    </subcellularLocation>
</comment>
<dbReference type="GO" id="GO:0000978">
    <property type="term" value="F:RNA polymerase II cis-regulatory region sequence-specific DNA binding"/>
    <property type="evidence" value="ECO:0007669"/>
    <property type="project" value="TreeGrafter"/>
</dbReference>
<keyword evidence="9" id="KW-0804">Transcription</keyword>
<sequence>MEEASLCLGVSSAAPEAEPHLGGPVLNGQYAMSQKLHQITSQLSHAFPELHPRPNPEDKTPAPLDEKARVPISGQPMGSQMALLANQLGRDVDTSLNGRVDLQQFLNGQNLGIMSQMSDIEDDARKNRKYPCPLCGKRFRFNSILSLHMRTHTGEKPFKCPYCDHRAAQKGNLKIHLRTHKLGNLGKGRGRGKFKKREELDRHIRILHKPYKCTLCDFAASQEEELIGHVEKAHITAESAQGQGAGGGAEQAANEFRCEVCGQVFSQAWFLKGHMRKHKDSFEHCCQICGRRFKEPWFLKNHMKVHLNKLSAKGKPPGDADGPMPLGGMSQEAHANLYSRYLSCLQAGFMAPDKGGLSEPSQLYGKGEPPMKEKEVLGKLLSPISGVAHGVPEGDKHSLLGCLNLVPPLKSSCIERLQAAAKAAEMDPVNSYQAWQLMARGMAMEHGFLSKEHQLQRGQEDALAAAAVTFDKEKREYVLVGADGCKQKLPADLLHGAKAATARDLPAKLDPLEGGREFLPHGLGQALDYNPQGPAGAKDKPTECPDCGRVFRTYHQDGENGNGARGGNRPVRVIGAGNDSVGVNVPRPHRAGAHYRVEAGAQ</sequence>
<evidence type="ECO:0000256" key="6">
    <source>
        <dbReference type="ARBA" id="ARBA00022833"/>
    </source>
</evidence>
<evidence type="ECO:0000313" key="15">
    <source>
        <dbReference type="Proteomes" id="UP000010552"/>
    </source>
</evidence>
<dbReference type="STRING" id="9402.L5JUA6"/>
<dbReference type="FunFam" id="3.30.160.60:FF:000694">
    <property type="entry name" value="zinc finger protein 516"/>
    <property type="match status" value="1"/>
</dbReference>
<dbReference type="GO" id="GO:0000981">
    <property type="term" value="F:DNA-binding transcription factor activity, RNA polymerase II-specific"/>
    <property type="evidence" value="ECO:0007669"/>
    <property type="project" value="TreeGrafter"/>
</dbReference>
<dbReference type="GO" id="GO:0005634">
    <property type="term" value="C:nucleus"/>
    <property type="evidence" value="ECO:0007669"/>
    <property type="project" value="UniProtKB-SubCell"/>
</dbReference>
<dbReference type="Proteomes" id="UP000010552">
    <property type="component" value="Unassembled WGS sequence"/>
</dbReference>
<keyword evidence="4" id="KW-0677">Repeat</keyword>
<dbReference type="PANTHER" id="PTHR45925:SF2">
    <property type="entry name" value="ZINC FINGER PROTEIN 536"/>
    <property type="match status" value="1"/>
</dbReference>
<organism evidence="14 15">
    <name type="scientific">Pteropus alecto</name>
    <name type="common">Black flying fox</name>
    <dbReference type="NCBI Taxonomy" id="9402"/>
    <lineage>
        <taxon>Eukaryota</taxon>
        <taxon>Metazoa</taxon>
        <taxon>Chordata</taxon>
        <taxon>Craniata</taxon>
        <taxon>Vertebrata</taxon>
        <taxon>Euteleostomi</taxon>
        <taxon>Mammalia</taxon>
        <taxon>Eutheria</taxon>
        <taxon>Laurasiatheria</taxon>
        <taxon>Chiroptera</taxon>
        <taxon>Yinpterochiroptera</taxon>
        <taxon>Pteropodoidea</taxon>
        <taxon>Pteropodidae</taxon>
        <taxon>Pteropodinae</taxon>
        <taxon>Pteropus</taxon>
    </lineage>
</organism>
<evidence type="ECO:0000256" key="4">
    <source>
        <dbReference type="ARBA" id="ARBA00022737"/>
    </source>
</evidence>
<dbReference type="PROSITE" id="PS50157">
    <property type="entry name" value="ZINC_FINGER_C2H2_2"/>
    <property type="match status" value="4"/>
</dbReference>
<evidence type="ECO:0000256" key="10">
    <source>
        <dbReference type="ARBA" id="ARBA00023242"/>
    </source>
</evidence>
<evidence type="ECO:0000256" key="9">
    <source>
        <dbReference type="ARBA" id="ARBA00023163"/>
    </source>
</evidence>
<keyword evidence="7" id="KW-0805">Transcription regulation</keyword>
<dbReference type="Pfam" id="PF00096">
    <property type="entry name" value="zf-C2H2"/>
    <property type="match status" value="2"/>
</dbReference>
<reference evidence="15" key="1">
    <citation type="journal article" date="2013" name="Science">
        <title>Comparative analysis of bat genomes provides insight into the evolution of flight and immunity.</title>
        <authorList>
            <person name="Zhang G."/>
            <person name="Cowled C."/>
            <person name="Shi Z."/>
            <person name="Huang Z."/>
            <person name="Bishop-Lilly K.A."/>
            <person name="Fang X."/>
            <person name="Wynne J.W."/>
            <person name="Xiong Z."/>
            <person name="Baker M.L."/>
            <person name="Zhao W."/>
            <person name="Tachedjian M."/>
            <person name="Zhu Y."/>
            <person name="Zhou P."/>
            <person name="Jiang X."/>
            <person name="Ng J."/>
            <person name="Yang L."/>
            <person name="Wu L."/>
            <person name="Xiao J."/>
            <person name="Feng Y."/>
            <person name="Chen Y."/>
            <person name="Sun X."/>
            <person name="Zhang Y."/>
            <person name="Marsh G.A."/>
            <person name="Crameri G."/>
            <person name="Broder C.C."/>
            <person name="Frey K.G."/>
            <person name="Wang L.F."/>
            <person name="Wang J."/>
        </authorList>
    </citation>
    <scope>NUCLEOTIDE SEQUENCE [LARGE SCALE GENOMIC DNA]</scope>
</reference>
<dbReference type="InterPro" id="IPR036236">
    <property type="entry name" value="Znf_C2H2_sf"/>
</dbReference>
<dbReference type="AlphaFoldDB" id="L5JUA6"/>
<accession>L5JUA6</accession>
<dbReference type="EMBL" id="KB031118">
    <property type="protein sequence ID" value="ELK02880.1"/>
    <property type="molecule type" value="Genomic_DNA"/>
</dbReference>
<evidence type="ECO:0000256" key="5">
    <source>
        <dbReference type="ARBA" id="ARBA00022771"/>
    </source>
</evidence>
<keyword evidence="8" id="KW-0238">DNA-binding</keyword>
<evidence type="ECO:0000256" key="3">
    <source>
        <dbReference type="ARBA" id="ARBA00022723"/>
    </source>
</evidence>
<keyword evidence="6" id="KW-0862">Zinc</keyword>
<feature type="domain" description="C2H2-type" evidence="13">
    <location>
        <begin position="284"/>
        <end position="311"/>
    </location>
</feature>
<dbReference type="PANTHER" id="PTHR45925">
    <property type="entry name" value="ZINC FINGER PROTEIN"/>
    <property type="match status" value="1"/>
</dbReference>
<comment type="similarity">
    <text evidence="2">Belongs to the krueppel C2H2-type zinc-finger protein family.</text>
</comment>
<protein>
    <submittedName>
        <fullName evidence="14">Zinc finger protein 536</fullName>
    </submittedName>
</protein>
<evidence type="ECO:0000256" key="11">
    <source>
        <dbReference type="PROSITE-ProRule" id="PRU00042"/>
    </source>
</evidence>
<dbReference type="InterPro" id="IPR051967">
    <property type="entry name" value="Krueppel_C2H2-ZF"/>
</dbReference>
<dbReference type="Pfam" id="PF13909">
    <property type="entry name" value="zf-H2C2_5"/>
    <property type="match status" value="1"/>
</dbReference>
<name>L5JUA6_PTEAL</name>